<sequence length="374" mass="39821">MLLRCRTQPIPGLPTHNSNTNCVGRYDEKKPIAIFPYRAHAVVVLSFDRPAASDIDKTPSPTVSCRGDRLEGKIIGLDVAVLTVGISAQPISTPFYVKKLHAVLVIVREMNVGCTGGGVGSRGRLEDPSTRSPKGQAPREAGAGPTKCARGITTKVGSTLRFHLGNLWLVTPVSEQAWRFVPSWEWSSAGSSGKYVSSGLSVVLEETKTRQIEADQVSNAISFCVPVADGGFQVAACPRQLQVSPNVDSSCPSIGTGTCCSGQRSNNWKAGPDVRKVESAQEREKKKRMEERKGTEDGKGGRGARGNLNDRSDFLWSAVGLLQVKKMAGAEHTREVEAGQAGVPGPGEDCTLHGDGKCNLETREGPCPTGSGRA</sequence>
<evidence type="ECO:0000313" key="3">
    <source>
        <dbReference type="Proteomes" id="UP001285908"/>
    </source>
</evidence>
<accession>A0AAJ0MQE4</accession>
<reference evidence="2 3" key="1">
    <citation type="journal article" date="2023" name="Mol. Phylogenet. Evol.">
        <title>Genome-scale phylogeny and comparative genomics of the fungal order Sordariales.</title>
        <authorList>
            <person name="Hensen N."/>
            <person name="Bonometti L."/>
            <person name="Westerberg I."/>
            <person name="Brannstrom I.O."/>
            <person name="Guillou S."/>
            <person name="Cros-Aarteil S."/>
            <person name="Calhoun S."/>
            <person name="Haridas S."/>
            <person name="Kuo A."/>
            <person name="Mondo S."/>
            <person name="Pangilinan J."/>
            <person name="Riley R."/>
            <person name="LaButti K."/>
            <person name="Andreopoulos B."/>
            <person name="Lipzen A."/>
            <person name="Chen C."/>
            <person name="Yan M."/>
            <person name="Daum C."/>
            <person name="Ng V."/>
            <person name="Clum A."/>
            <person name="Steindorff A."/>
            <person name="Ohm R.A."/>
            <person name="Martin F."/>
            <person name="Silar P."/>
            <person name="Natvig D.O."/>
            <person name="Lalanne C."/>
            <person name="Gautier V."/>
            <person name="Ament-Velasquez S.L."/>
            <person name="Kruys A."/>
            <person name="Hutchinson M.I."/>
            <person name="Powell A.J."/>
            <person name="Barry K."/>
            <person name="Miller A.N."/>
            <person name="Grigoriev I.V."/>
            <person name="Debuchy R."/>
            <person name="Gladieux P."/>
            <person name="Hiltunen Thoren M."/>
            <person name="Johannesson H."/>
        </authorList>
    </citation>
    <scope>NUCLEOTIDE SEQUENCE [LARGE SCALE GENOMIC DNA]</scope>
    <source>
        <strain evidence="2 3">FGSC 10403</strain>
    </source>
</reference>
<evidence type="ECO:0000313" key="2">
    <source>
        <dbReference type="EMBL" id="KAK3490771.1"/>
    </source>
</evidence>
<protein>
    <submittedName>
        <fullName evidence="2">Uncharacterized protein</fullName>
    </submittedName>
</protein>
<gene>
    <name evidence="2" type="ORF">B0T23DRAFT_443859</name>
</gene>
<feature type="compositionally biased region" description="Basic and acidic residues" evidence="1">
    <location>
        <begin position="328"/>
        <end position="337"/>
    </location>
</feature>
<proteinExistence type="predicted"/>
<dbReference type="AlphaFoldDB" id="A0AAJ0MQE4"/>
<feature type="region of interest" description="Disordered" evidence="1">
    <location>
        <begin position="262"/>
        <end position="309"/>
    </location>
</feature>
<feature type="region of interest" description="Disordered" evidence="1">
    <location>
        <begin position="117"/>
        <end position="148"/>
    </location>
</feature>
<evidence type="ECO:0000256" key="1">
    <source>
        <dbReference type="SAM" id="MobiDB-lite"/>
    </source>
</evidence>
<comment type="caution">
    <text evidence="2">The sequence shown here is derived from an EMBL/GenBank/DDBJ whole genome shotgun (WGS) entry which is preliminary data.</text>
</comment>
<organism evidence="2 3">
    <name type="scientific">Neurospora hispaniola</name>
    <dbReference type="NCBI Taxonomy" id="588809"/>
    <lineage>
        <taxon>Eukaryota</taxon>
        <taxon>Fungi</taxon>
        <taxon>Dikarya</taxon>
        <taxon>Ascomycota</taxon>
        <taxon>Pezizomycotina</taxon>
        <taxon>Sordariomycetes</taxon>
        <taxon>Sordariomycetidae</taxon>
        <taxon>Sordariales</taxon>
        <taxon>Sordariaceae</taxon>
        <taxon>Neurospora</taxon>
    </lineage>
</organism>
<dbReference type="EMBL" id="JAULSX010000005">
    <property type="protein sequence ID" value="KAK3490771.1"/>
    <property type="molecule type" value="Genomic_DNA"/>
</dbReference>
<feature type="region of interest" description="Disordered" evidence="1">
    <location>
        <begin position="328"/>
        <end position="374"/>
    </location>
</feature>
<name>A0AAJ0MQE4_9PEZI</name>
<feature type="compositionally biased region" description="Basic and acidic residues" evidence="1">
    <location>
        <begin position="350"/>
        <end position="364"/>
    </location>
</feature>
<keyword evidence="3" id="KW-1185">Reference proteome</keyword>
<feature type="compositionally biased region" description="Basic and acidic residues" evidence="1">
    <location>
        <begin position="272"/>
        <end position="300"/>
    </location>
</feature>
<dbReference type="RefSeq" id="XP_062691954.1">
    <property type="nucleotide sequence ID" value="XM_062840879.1"/>
</dbReference>
<dbReference type="Proteomes" id="UP001285908">
    <property type="component" value="Unassembled WGS sequence"/>
</dbReference>
<dbReference type="GeneID" id="87878501"/>